<dbReference type="GO" id="GO:0046521">
    <property type="term" value="P:sphingoid catabolic process"/>
    <property type="evidence" value="ECO:0007669"/>
    <property type="project" value="TreeGrafter"/>
</dbReference>
<dbReference type="PANTHER" id="PTHR28026:SF9">
    <property type="entry name" value="2-HYDROXY-PALMITIC ACID DIOXYGENASE MPO1"/>
    <property type="match status" value="1"/>
</dbReference>
<sequence length="181" mass="20271">MESLAQRLTEYRLYHTHRMNKILHYIGIPLIVLALLIALSWISLSVAVRWHISFAWIAVIALLIYYYFLDIKLALLMTVIMILVTLLCTWIAFPVPTAGSLILFLVLLIGGGALLFIGHTFETSKVDFSTYMKSIFIGPLYVVAELLLALNLGKQFGLQEHQPPTPPTPKPPPTSKTPPSL</sequence>
<dbReference type="AlphaFoldDB" id="A9KBM5"/>
<organism evidence="3 4">
    <name type="scientific">Coxiella burnetii (strain Dugway 5J108-111)</name>
    <dbReference type="NCBI Taxonomy" id="434922"/>
    <lineage>
        <taxon>Bacteria</taxon>
        <taxon>Pseudomonadati</taxon>
        <taxon>Pseudomonadota</taxon>
        <taxon>Gammaproteobacteria</taxon>
        <taxon>Legionellales</taxon>
        <taxon>Coxiellaceae</taxon>
        <taxon>Coxiella</taxon>
    </lineage>
</organism>
<feature type="transmembrane region" description="Helical" evidence="2">
    <location>
        <begin position="50"/>
        <end position="68"/>
    </location>
</feature>
<evidence type="ECO:0000313" key="3">
    <source>
        <dbReference type="EMBL" id="ABS78344.1"/>
    </source>
</evidence>
<keyword evidence="2" id="KW-0812">Transmembrane</keyword>
<feature type="region of interest" description="Disordered" evidence="1">
    <location>
        <begin position="160"/>
        <end position="181"/>
    </location>
</feature>
<dbReference type="Proteomes" id="UP000008555">
    <property type="component" value="Chromosome"/>
</dbReference>
<dbReference type="GO" id="GO:0016020">
    <property type="term" value="C:membrane"/>
    <property type="evidence" value="ECO:0007669"/>
    <property type="project" value="GOC"/>
</dbReference>
<dbReference type="PANTHER" id="PTHR28026">
    <property type="entry name" value="DUF962 DOMAIN PROTEIN (AFU_ORTHOLOGUE AFUA_8G05310)"/>
    <property type="match status" value="1"/>
</dbReference>
<reference evidence="3 4" key="1">
    <citation type="journal article" date="2009" name="Infect. Immun.">
        <title>Comparative genomics reveal extensive transposon-mediated genomic plasticity and diversity among potential effector proteins within the genus Coxiella.</title>
        <authorList>
            <person name="Beare P.A."/>
            <person name="Unsworth N."/>
            <person name="Andoh M."/>
            <person name="Voth D.E."/>
            <person name="Omsland A."/>
            <person name="Gilk S.D."/>
            <person name="Williams K.P."/>
            <person name="Sobral B.W."/>
            <person name="Kupko J.J.III."/>
            <person name="Porcella S.F."/>
            <person name="Samuel J.E."/>
            <person name="Heinzen R.A."/>
        </authorList>
    </citation>
    <scope>NUCLEOTIDE SEQUENCE [LARGE SCALE GENOMIC DNA]</scope>
    <source>
        <strain evidence="3 4">Dugway 5J108-111</strain>
    </source>
</reference>
<feature type="compositionally biased region" description="Pro residues" evidence="1">
    <location>
        <begin position="163"/>
        <end position="181"/>
    </location>
</feature>
<dbReference type="KEGG" id="cbd:CBUD_0568"/>
<evidence type="ECO:0000256" key="2">
    <source>
        <dbReference type="SAM" id="Phobius"/>
    </source>
</evidence>
<evidence type="ECO:0000256" key="1">
    <source>
        <dbReference type="SAM" id="MobiDB-lite"/>
    </source>
</evidence>
<keyword evidence="2" id="KW-0472">Membrane</keyword>
<feature type="transmembrane region" description="Helical" evidence="2">
    <location>
        <begin position="99"/>
        <end position="118"/>
    </location>
</feature>
<accession>A9KBM5</accession>
<evidence type="ECO:0000313" key="4">
    <source>
        <dbReference type="Proteomes" id="UP000008555"/>
    </source>
</evidence>
<dbReference type="InterPro" id="IPR009305">
    <property type="entry name" value="Mpo1-like"/>
</dbReference>
<feature type="transmembrane region" description="Helical" evidence="2">
    <location>
        <begin position="130"/>
        <end position="150"/>
    </location>
</feature>
<gene>
    <name evidence="3" type="ordered locus">CBUD_0568</name>
</gene>
<feature type="transmembrane region" description="Helical" evidence="2">
    <location>
        <begin position="22"/>
        <end position="44"/>
    </location>
</feature>
<protein>
    <submittedName>
        <fullName evidence="3">Hypothetical membrane spanning protein</fullName>
    </submittedName>
</protein>
<proteinExistence type="predicted"/>
<feature type="transmembrane region" description="Helical" evidence="2">
    <location>
        <begin position="73"/>
        <end position="93"/>
    </location>
</feature>
<keyword evidence="2" id="KW-1133">Transmembrane helix</keyword>
<dbReference type="Pfam" id="PF06127">
    <property type="entry name" value="Mpo1-like"/>
    <property type="match status" value="1"/>
</dbReference>
<dbReference type="HOGENOM" id="CLU_081702_2_0_6"/>
<dbReference type="EMBL" id="CP000733">
    <property type="protein sequence ID" value="ABS78344.1"/>
    <property type="molecule type" value="Genomic_DNA"/>
</dbReference>
<name>A9KBM5_COXBN</name>
<dbReference type="RefSeq" id="WP_005772447.1">
    <property type="nucleotide sequence ID" value="NC_009727.1"/>
</dbReference>